<evidence type="ECO:0000313" key="3">
    <source>
        <dbReference type="Proteomes" id="UP000622547"/>
    </source>
</evidence>
<evidence type="ECO:0008006" key="4">
    <source>
        <dbReference type="Google" id="ProtNLM"/>
    </source>
</evidence>
<keyword evidence="3" id="KW-1185">Reference proteome</keyword>
<dbReference type="AlphaFoldDB" id="A0A8J3XIL4"/>
<sequence length="116" mass="11884">MARQIVEVALKALAGGLFVLGFAVLAEMMTPKRLAGVFSAGPSVALGSLLVTAALIGQADMRAAADGMRAGAIAFFVYCLVVPPLLKAWGVWRAALAGLTVWVVTAGAAFLLLPQS</sequence>
<gene>
    <name evidence="2" type="ORF">Pph01_74870</name>
</gene>
<dbReference type="Pfam" id="PF11345">
    <property type="entry name" value="DUF3147"/>
    <property type="match status" value="1"/>
</dbReference>
<protein>
    <recommendedName>
        <fullName evidence="4">DUF3147 family protein</fullName>
    </recommendedName>
</protein>
<keyword evidence="1" id="KW-0812">Transmembrane</keyword>
<accession>A0A8J3XIL4</accession>
<evidence type="ECO:0000313" key="2">
    <source>
        <dbReference type="EMBL" id="GII42484.1"/>
    </source>
</evidence>
<dbReference type="InterPro" id="IPR021493">
    <property type="entry name" value="DUF3147"/>
</dbReference>
<reference evidence="2 3" key="1">
    <citation type="submission" date="2021-01" db="EMBL/GenBank/DDBJ databases">
        <title>Whole genome shotgun sequence of Planotetraspora phitsanulokensis NBRC 104273.</title>
        <authorList>
            <person name="Komaki H."/>
            <person name="Tamura T."/>
        </authorList>
    </citation>
    <scope>NUCLEOTIDE SEQUENCE [LARGE SCALE GENOMIC DNA]</scope>
    <source>
        <strain evidence="2 3">NBRC 104273</strain>
    </source>
</reference>
<dbReference type="Proteomes" id="UP000622547">
    <property type="component" value="Unassembled WGS sequence"/>
</dbReference>
<feature type="transmembrane region" description="Helical" evidence="1">
    <location>
        <begin position="35"/>
        <end position="56"/>
    </location>
</feature>
<dbReference type="EMBL" id="BOOP01000043">
    <property type="protein sequence ID" value="GII42484.1"/>
    <property type="molecule type" value="Genomic_DNA"/>
</dbReference>
<comment type="caution">
    <text evidence="2">The sequence shown here is derived from an EMBL/GenBank/DDBJ whole genome shotgun (WGS) entry which is preliminary data.</text>
</comment>
<evidence type="ECO:0000256" key="1">
    <source>
        <dbReference type="SAM" id="Phobius"/>
    </source>
</evidence>
<organism evidence="2 3">
    <name type="scientific">Planotetraspora phitsanulokensis</name>
    <dbReference type="NCBI Taxonomy" id="575192"/>
    <lineage>
        <taxon>Bacteria</taxon>
        <taxon>Bacillati</taxon>
        <taxon>Actinomycetota</taxon>
        <taxon>Actinomycetes</taxon>
        <taxon>Streptosporangiales</taxon>
        <taxon>Streptosporangiaceae</taxon>
        <taxon>Planotetraspora</taxon>
    </lineage>
</organism>
<dbReference type="RefSeq" id="WP_204077897.1">
    <property type="nucleotide sequence ID" value="NZ_BOOP01000043.1"/>
</dbReference>
<proteinExistence type="predicted"/>
<keyword evidence="1" id="KW-1133">Transmembrane helix</keyword>
<feature type="transmembrane region" description="Helical" evidence="1">
    <location>
        <begin position="68"/>
        <end position="86"/>
    </location>
</feature>
<feature type="transmembrane region" description="Helical" evidence="1">
    <location>
        <begin position="12"/>
        <end position="29"/>
    </location>
</feature>
<feature type="transmembrane region" description="Helical" evidence="1">
    <location>
        <begin position="92"/>
        <end position="113"/>
    </location>
</feature>
<name>A0A8J3XIL4_9ACTN</name>
<keyword evidence="1" id="KW-0472">Membrane</keyword>